<evidence type="ECO:0000256" key="1">
    <source>
        <dbReference type="SAM" id="MobiDB-lite"/>
    </source>
</evidence>
<sequence length="389" mass="39451">MSGTDDLSWLRHRGRPAAGAATDDLSWIRHRRRPAGPPPAATTAPPAAAAPVTPLASLDLSPAGSTSLDLSGPPPTSLDLSAPAPAPAPAPSPTPSPPPTSLDLSAPGPTAPPAGSTSLDLSAPGPTGPAAPPAGSASLDLPAPGPAVPPPHGGTSLDLSGPGPAAAPPPSHGETSLDLSGETARRPVPAAAPAPPAGRAAQPAFTPPRTLGSAPTVLTPQRPSVQLDRLQSGIGMLTFEAAWSPDEGFALGCAYQMDSGWSSVLRPGETFGPLTMDRRGGHQRLRLDLLHGRHLRRLIVFGVPAADPGPHWAGTLLISTHGQARIEVPVQPPPPGPTVLLSLYNVDGELVLRAEAQTVPGRIRDACLAFGYDRIAWRDADTAIPPAAT</sequence>
<feature type="compositionally biased region" description="Low complexity" evidence="1">
    <location>
        <begin position="133"/>
        <end position="142"/>
    </location>
</feature>
<dbReference type="AlphaFoldDB" id="A0A9Q9IHD7"/>
<reference evidence="2" key="1">
    <citation type="submission" date="2021-04" db="EMBL/GenBank/DDBJ databases">
        <title>Dactylosporangium aurantiacum NRRL B-8018 full assembly.</title>
        <authorList>
            <person name="Hartkoorn R.C."/>
            <person name="Beaudoing E."/>
            <person name="Hot D."/>
        </authorList>
    </citation>
    <scope>NUCLEOTIDE SEQUENCE</scope>
    <source>
        <strain evidence="2">NRRL B-8018</strain>
    </source>
</reference>
<evidence type="ECO:0000313" key="3">
    <source>
        <dbReference type="Proteomes" id="UP001058003"/>
    </source>
</evidence>
<dbReference type="RefSeq" id="WP_033359582.1">
    <property type="nucleotide sequence ID" value="NZ_CP073767.1"/>
</dbReference>
<dbReference type="OrthoDB" id="3296425at2"/>
<organism evidence="2 3">
    <name type="scientific">Dactylosporangium aurantiacum</name>
    <dbReference type="NCBI Taxonomy" id="35754"/>
    <lineage>
        <taxon>Bacteria</taxon>
        <taxon>Bacillati</taxon>
        <taxon>Actinomycetota</taxon>
        <taxon>Actinomycetes</taxon>
        <taxon>Micromonosporales</taxon>
        <taxon>Micromonosporaceae</taxon>
        <taxon>Dactylosporangium</taxon>
    </lineage>
</organism>
<evidence type="ECO:0000313" key="2">
    <source>
        <dbReference type="EMBL" id="UWZ52605.1"/>
    </source>
</evidence>
<name>A0A9Q9IHD7_9ACTN</name>
<feature type="compositionally biased region" description="Pro residues" evidence="1">
    <location>
        <begin position="143"/>
        <end position="152"/>
    </location>
</feature>
<protein>
    <submittedName>
        <fullName evidence="2">Uncharacterized protein</fullName>
    </submittedName>
</protein>
<gene>
    <name evidence="2" type="ORF">Daura_39145</name>
</gene>
<feature type="compositionally biased region" description="Pro residues" evidence="1">
    <location>
        <begin position="84"/>
        <end position="100"/>
    </location>
</feature>
<dbReference type="Proteomes" id="UP001058003">
    <property type="component" value="Chromosome"/>
</dbReference>
<dbReference type="KEGG" id="daur:Daura_39145"/>
<accession>A0A9Q9IHD7</accession>
<feature type="region of interest" description="Disordered" evidence="1">
    <location>
        <begin position="1"/>
        <end position="219"/>
    </location>
</feature>
<keyword evidence="3" id="KW-1185">Reference proteome</keyword>
<feature type="compositionally biased region" description="Low complexity" evidence="1">
    <location>
        <begin position="41"/>
        <end position="54"/>
    </location>
</feature>
<feature type="compositionally biased region" description="Low complexity" evidence="1">
    <location>
        <begin position="101"/>
        <end position="125"/>
    </location>
</feature>
<dbReference type="EMBL" id="CP073767">
    <property type="protein sequence ID" value="UWZ52605.1"/>
    <property type="molecule type" value="Genomic_DNA"/>
</dbReference>
<proteinExistence type="predicted"/>